<sequence>MNELYLAVVILCLPPCHGQSTIVQETCNDGGRRADVQTAGARALLHGMTDFHRPGSGTAGCGGISTGSMQSFEAMRWALSLINQDLDLYVPGIKIGLSMYDTCQMQELAIDGVTESFPQTISQQRYCQTSNDTITLGVLGPRNSAEAVPVATFLKQIPVPQVSFGASGAMLSDRFRFPYFLRSTASVNKVVEVAVQVLKRLQWDYVVLVHSKDSDGNSGMETIKDHANQNKICITAVLSVDASSNSSELQSVLSSALSTGATGVVYVGDAEAVKKLFQEGGSGRVSDSGQLQWLVVGGAGLALKGLQSLTYARGAIVVKPGGPIVTEFEDHWVAINPENPSSENPFYKDWYMTVNQCKLPGVTNAPFGNLPTCNIPSQQTRRSEFEQDAQVLSAIHAIFTYAKALKNAQRAKCGAGANGVCEQLRQMLANEFFENYLKKTNFTYSSEEKIPSLTTGIQRVRYNDHGDIIDVDIDIFNYNNRIGNFQSQQVGQFKDGSLQLRTNEIRMYGATRNSMLSSVPTSRCSGGTCLNCVITQKTPEYMHIAGDILIGLVTSVHSKGSLGSVCGALNTEVVQNIEAFRYALRQVASRNILSGVTLGGLVLDDCMNPNVAISLVTNMESGLVTLNDSSGHAIDPKVVDLYSGALFDNISLPLARVLTDLRKPLIGYADSIVELSDKSEFPYFARTIPADDKMAKAIIRILKIMNWSYVQTLQGADSYGRSGMSELKKLANAEGICIAGSYEFGTDGSAQQIVAKLRQKVDASVLIVFASASDARDLFSAISALNHIGDFVIIGTEFWTNNNSMISGSEAAAIGSLSVDLKRYNLPVFSSYLQQLDVTRYTANPWFRSWFQESFNCSLDPSYSGRPQCSNPSTTPITSADQFKFGVWDFSIMNAVHSIARGLHETLKHFCGDSYSYVCSGFRNSNEKSNILIQKIKEATFTDESSRQFEFMDGEGNMDYIVYNYQGTVNGFQQVGEYMVNTDILQLSVDAVMLPSGAPNFTSQCTNECSECQSLYQYQQFLYEPGDIVIGGVAGVHMPGTTPFSCGSIKTGEDPMDIQVAEAIAYAIKEVNSKRAPARLSGATLGLLFFDSCNSAVRETNLISSVHSGALSLSKAGNKVDPGVIHAWITSGSEASMDTQGTLGSLGVVQVSPFATSTETKNSMKYPTLYRTIPADDRQAGAMAKLAEYFGWTSVQIVSDATAYAKAAVNAFKRAAEVSGICVYATHEIGPQNGAEQIVQSLLLATRARVVIVFLGNPSKYMKDLLSAKAAQTNDNNELVFIGGDTWGTSIDVIQGVEAITDGSMTIQVDSSSINGFDNYLQTKTPSLSNSSNPWWDEYYQALAKCDLPNNFKYGVSCAIPYNSITNLVQYEQNKYTVHITNAVFSIVQAVESVLLEKCGQAYVGVCEAFKIDPNVNEKIVAKMAQTSFRDLSQQIFSFQEREGTKGYKVYRYTNRYYREIGSYDVSRDVISITDNTVKTYYQTVQAACVGECQRTCLGVTAEQEQFSFIDGDILLGGIFDVTKKGTTPFSCGDINDKYGFQLLEAFNYAIETVNKKEGLFLNKLNGVTLGGIGLDACESANRASTLIANIHSSSLKLQGPNNKVISPNIIDTYIGGLASDSTRRMADILTVFGIPQITYGASTIDLSNTIAYPYLLRTVPADDKQVRAIVAILKRYGFQYIQIVSSRGEYGEPMAAELIKIAPEHKICVAQHLYLERTLTNTVDVAAADVTIKLLRRNATVVVTMLDRPVLQFFLSAIKTNAEAAGNFFFIATNTMGRDIDIITGVESEVLRSLSIGIETADVQNFDRYLYDKTPSNYQRNPWFNAYYQKIFNCNLPGETGYPNECLDTSQPIPLSKSYKQDQYILYVINAVYAAAFGIHNALVQLCGQRYSGACEDFTTAGQKRVEILKGIKQASFTDDANQPFAFTQNGDSNRGYSIFQLMDLNGVYDFQNIGSYNDTHSLKIRSDITVSWQSSCGTNGCSECPLLGNQQSRFMQTNTKTYDLNLLAVFHLHDMGTTPYTCGPMQVESGFQNMLAFFYAIEQINKDNNKLSTNIQFGGLALDTCNNFVRARADLYSLMSGQGICNVVQGQDVMNPATVVAAITTGTSETRAVHDIFDPLRITYISQSATADALSDINVFKYFLRTVPPDRLQAKAMVEVLQKQGWNYVVAVHTDSEYGTGGVDAFIREAGNNSICVTQRHRLKQDATDQDARETVKEIGEAIGVNVIVVFANPSHIALLLKAANDLGENYRSRFIWIGSDTWADSMSIIQGFEAIAEGAITFRIRSQTVDAFKMYMAQLHPGNTKGIPEDWFNEFWQHTFSCRNSSAASVQPQYTRLCSGQERLVAANIAQHPYVLHTIIATYMIAQGMSTIKDCGTSQDVSICLAQQQDRYGAIFNAISTAQWNVLGQSNFTFRFTERHGDIGYQVLNVKKNEEQQGYLYQELGTWKGVFQGDLTKYVGPGSGITTSICPPNVKCSCLTGPSGEGGDTSTVDPTFQPQYQPPPGIEDRFLSVKEGYWGLIIAILSGLGALVTLMLLFYLLCFYPVKSGTSVLGYYLLLGILGVYVHNFAYIFYPTDVVCGIRRFCLGLTYAVCFSVLLLKVLNTWRIGEDDSLTKYKRLSSPLSFFLIAVALTLIQVIIGTEWLILVPPKSNYKIYEGQQYPRCEPTDFYDEALIMSCIYVMVLIVFTAIFGGITWDNGINHYESRWVLTTALITIGIWLIWILVTIFSPWHIRDPAIAIVNIINATAILLCIYIRKLYLLTKYKKEVHLEKKQLKETASIRDPGIYSQVYHNRAYDNAERLPHEQPPPGYASSSIHSRSLR</sequence>
<dbReference type="InParanoid" id="A0A1S3IFX7"/>
<proteinExistence type="predicted"/>
<feature type="signal peptide" evidence="9">
    <location>
        <begin position="1"/>
        <end position="18"/>
    </location>
</feature>
<organism evidence="11 12">
    <name type="scientific">Lingula anatina</name>
    <name type="common">Brachiopod</name>
    <name type="synonym">Lingula unguis</name>
    <dbReference type="NCBI Taxonomy" id="7574"/>
    <lineage>
        <taxon>Eukaryota</taxon>
        <taxon>Metazoa</taxon>
        <taxon>Spiralia</taxon>
        <taxon>Lophotrochozoa</taxon>
        <taxon>Brachiopoda</taxon>
        <taxon>Linguliformea</taxon>
        <taxon>Lingulata</taxon>
        <taxon>Lingulida</taxon>
        <taxon>Linguloidea</taxon>
        <taxon>Lingulidae</taxon>
        <taxon>Lingula</taxon>
    </lineage>
</organism>
<dbReference type="SUPFAM" id="SSF53822">
    <property type="entry name" value="Periplasmic binding protein-like I"/>
    <property type="match status" value="5"/>
</dbReference>
<dbReference type="CDD" id="cd13953">
    <property type="entry name" value="7tm_classC_mGluR-like"/>
    <property type="match status" value="1"/>
</dbReference>
<evidence type="ECO:0000256" key="4">
    <source>
        <dbReference type="ARBA" id="ARBA00023136"/>
    </source>
</evidence>
<dbReference type="PANTHER" id="PTHR24060">
    <property type="entry name" value="METABOTROPIC GLUTAMATE RECEPTOR"/>
    <property type="match status" value="1"/>
</dbReference>
<dbReference type="InterPro" id="IPR028082">
    <property type="entry name" value="Peripla_BP_I"/>
</dbReference>
<dbReference type="GO" id="GO:0004930">
    <property type="term" value="F:G protein-coupled receptor activity"/>
    <property type="evidence" value="ECO:0007669"/>
    <property type="project" value="InterPro"/>
</dbReference>
<evidence type="ECO:0000256" key="8">
    <source>
        <dbReference type="SAM" id="Phobius"/>
    </source>
</evidence>
<dbReference type="RefSeq" id="XP_013397160.1">
    <property type="nucleotide sequence ID" value="XM_013541706.2"/>
</dbReference>
<dbReference type="Gene3D" id="3.40.50.2300">
    <property type="match status" value="10"/>
</dbReference>
<dbReference type="FunFam" id="3.40.50.2300:FF:000145">
    <property type="entry name" value="Glutamate receptor, metabotropic"/>
    <property type="match status" value="2"/>
</dbReference>
<dbReference type="InterPro" id="IPR017978">
    <property type="entry name" value="GPCR_3_C"/>
</dbReference>
<keyword evidence="4 8" id="KW-0472">Membrane</keyword>
<dbReference type="KEGG" id="lak:106163963"/>
<keyword evidence="11" id="KW-1185">Reference proteome</keyword>
<dbReference type="InterPro" id="IPR050726">
    <property type="entry name" value="mGluR"/>
</dbReference>
<feature type="transmembrane region" description="Helical" evidence="8">
    <location>
        <begin position="2585"/>
        <end position="2606"/>
    </location>
</feature>
<dbReference type="STRING" id="7574.A0A1S3IFX7"/>
<evidence type="ECO:0000256" key="9">
    <source>
        <dbReference type="SAM" id="SignalP"/>
    </source>
</evidence>
<dbReference type="GO" id="GO:0016020">
    <property type="term" value="C:membrane"/>
    <property type="evidence" value="ECO:0007669"/>
    <property type="project" value="UniProtKB-SubCell"/>
</dbReference>
<evidence type="ECO:0000256" key="5">
    <source>
        <dbReference type="ARBA" id="ARBA00023170"/>
    </source>
</evidence>
<feature type="region of interest" description="Disordered" evidence="7">
    <location>
        <begin position="2804"/>
        <end position="2826"/>
    </location>
</feature>
<evidence type="ECO:0000256" key="2">
    <source>
        <dbReference type="ARBA" id="ARBA00022692"/>
    </source>
</evidence>
<feature type="transmembrane region" description="Helical" evidence="8">
    <location>
        <begin position="2520"/>
        <end position="2544"/>
    </location>
</feature>
<dbReference type="OMA" id="FVQDQFV"/>
<keyword evidence="2 8" id="KW-0812">Transmembrane</keyword>
<evidence type="ECO:0000313" key="11">
    <source>
        <dbReference type="Proteomes" id="UP000085678"/>
    </source>
</evidence>
<feature type="compositionally biased region" description="Polar residues" evidence="7">
    <location>
        <begin position="2816"/>
        <end position="2826"/>
    </location>
</feature>
<dbReference type="PROSITE" id="PS50259">
    <property type="entry name" value="G_PROTEIN_RECEP_F3_4"/>
    <property type="match status" value="1"/>
</dbReference>
<protein>
    <submittedName>
        <fullName evidence="12">Uncharacterized protein LOC106163963</fullName>
    </submittedName>
</protein>
<feature type="domain" description="G-protein coupled receptors family 3 profile" evidence="10">
    <location>
        <begin position="2518"/>
        <end position="2765"/>
    </location>
</feature>
<keyword evidence="9" id="KW-0732">Signal</keyword>
<evidence type="ECO:0000259" key="10">
    <source>
        <dbReference type="PROSITE" id="PS50259"/>
    </source>
</evidence>
<reference evidence="12" key="1">
    <citation type="submission" date="2025-08" db="UniProtKB">
        <authorList>
            <consortium name="RefSeq"/>
        </authorList>
    </citation>
    <scope>IDENTIFICATION</scope>
    <source>
        <tissue evidence="12">Gonads</tissue>
    </source>
</reference>
<dbReference type="InterPro" id="IPR001828">
    <property type="entry name" value="ANF_lig-bd_rcpt"/>
</dbReference>
<dbReference type="Pfam" id="PF00003">
    <property type="entry name" value="7tm_3"/>
    <property type="match status" value="1"/>
</dbReference>
<dbReference type="Proteomes" id="UP000085678">
    <property type="component" value="Unplaced"/>
</dbReference>
<keyword evidence="5" id="KW-0675">Receptor</keyword>
<accession>A0A1S3IFX7</accession>
<evidence type="ECO:0000256" key="3">
    <source>
        <dbReference type="ARBA" id="ARBA00022989"/>
    </source>
</evidence>
<feature type="transmembrane region" description="Helical" evidence="8">
    <location>
        <begin position="2677"/>
        <end position="2699"/>
    </location>
</feature>
<feature type="transmembrane region" description="Helical" evidence="8">
    <location>
        <begin position="2741"/>
        <end position="2759"/>
    </location>
</feature>
<feature type="chain" id="PRO_5010200794" evidence="9">
    <location>
        <begin position="19"/>
        <end position="2826"/>
    </location>
</feature>
<evidence type="ECO:0000256" key="6">
    <source>
        <dbReference type="ARBA" id="ARBA00023180"/>
    </source>
</evidence>
<dbReference type="Pfam" id="PF01094">
    <property type="entry name" value="ANF_receptor"/>
    <property type="match status" value="5"/>
</dbReference>
<dbReference type="InterPro" id="IPR000337">
    <property type="entry name" value="GPCR_3"/>
</dbReference>
<dbReference type="OrthoDB" id="425344at2759"/>
<dbReference type="GeneID" id="106163963"/>
<gene>
    <name evidence="12" type="primary">LOC106163963</name>
</gene>
<name>A0A1S3IFX7_LINAN</name>
<keyword evidence="3 8" id="KW-1133">Transmembrane helix</keyword>
<feature type="transmembrane region" description="Helical" evidence="8">
    <location>
        <begin position="2627"/>
        <end position="2650"/>
    </location>
</feature>
<feature type="transmembrane region" description="Helical" evidence="8">
    <location>
        <begin position="2556"/>
        <end position="2579"/>
    </location>
</feature>
<comment type="subcellular location">
    <subcellularLocation>
        <location evidence="1">Membrane</location>
        <topology evidence="1">Multi-pass membrane protein</topology>
    </subcellularLocation>
</comment>
<keyword evidence="6" id="KW-0325">Glycoprotein</keyword>
<evidence type="ECO:0000256" key="7">
    <source>
        <dbReference type="SAM" id="MobiDB-lite"/>
    </source>
</evidence>
<feature type="transmembrane region" description="Helical" evidence="8">
    <location>
        <begin position="2711"/>
        <end position="2735"/>
    </location>
</feature>
<evidence type="ECO:0000256" key="1">
    <source>
        <dbReference type="ARBA" id="ARBA00004141"/>
    </source>
</evidence>
<evidence type="ECO:0000313" key="12">
    <source>
        <dbReference type="RefSeq" id="XP_013397160.1"/>
    </source>
</evidence>
<dbReference type="PRINTS" id="PR00248">
    <property type="entry name" value="GPCRMGR"/>
</dbReference>